<evidence type="ECO:0000256" key="5">
    <source>
        <dbReference type="ARBA" id="ARBA00022692"/>
    </source>
</evidence>
<keyword evidence="7 8" id="KW-0472">Membrane</keyword>
<keyword evidence="5 8" id="KW-0812">Transmembrane</keyword>
<keyword evidence="10" id="KW-1185">Reference proteome</keyword>
<evidence type="ECO:0000256" key="2">
    <source>
        <dbReference type="ARBA" id="ARBA00009773"/>
    </source>
</evidence>
<name>A0A251X3J7_9GAMM</name>
<dbReference type="Pfam" id="PF01594">
    <property type="entry name" value="AI-2E_transport"/>
    <property type="match status" value="1"/>
</dbReference>
<proteinExistence type="inferred from homology"/>
<dbReference type="PANTHER" id="PTHR21716">
    <property type="entry name" value="TRANSMEMBRANE PROTEIN"/>
    <property type="match status" value="1"/>
</dbReference>
<feature type="transmembrane region" description="Helical" evidence="8">
    <location>
        <begin position="270"/>
        <end position="287"/>
    </location>
</feature>
<dbReference type="RefSeq" id="WP_086488979.1">
    <property type="nucleotide sequence ID" value="NZ_MSLT01000023.1"/>
</dbReference>
<evidence type="ECO:0000313" key="10">
    <source>
        <dbReference type="Proteomes" id="UP000194798"/>
    </source>
</evidence>
<dbReference type="PANTHER" id="PTHR21716:SF53">
    <property type="entry name" value="PERMEASE PERM-RELATED"/>
    <property type="match status" value="1"/>
</dbReference>
<protein>
    <recommendedName>
        <fullName evidence="11">AI-2E family transporter</fullName>
    </recommendedName>
</protein>
<keyword evidence="3" id="KW-0813">Transport</keyword>
<evidence type="ECO:0000256" key="6">
    <source>
        <dbReference type="ARBA" id="ARBA00022989"/>
    </source>
</evidence>
<dbReference type="Proteomes" id="UP000194798">
    <property type="component" value="Unassembled WGS sequence"/>
</dbReference>
<evidence type="ECO:0000256" key="7">
    <source>
        <dbReference type="ARBA" id="ARBA00023136"/>
    </source>
</evidence>
<keyword evidence="4" id="KW-1003">Cell membrane</keyword>
<dbReference type="AlphaFoldDB" id="A0A251X3J7"/>
<feature type="transmembrane region" description="Helical" evidence="8">
    <location>
        <begin position="230"/>
        <end position="263"/>
    </location>
</feature>
<sequence length="366" mass="41403">MTPLLKYGVVFSLAILIPLLFTLWIMPTFMVLLLGAILLAYILSPIVAWGERWHCGRSLSSFILIFVIPFILLEWLITILPQVSDQLDTLIQHFPAQYDQKIAPLLKDYTDLSLDWAWLSAQLSHYSLGSFGLQWFSNLFELILYALLFVVIVFILLRDWQQTVMAIRQLLHDVTPDSWNKEIDLLLNQMGDAISRLIRGQIEVSTLLAIYYGLSFHLIGQLAAQTGSLWSPWLLLGIVTGYLNLLPYIGVPLGGILVCVLGLMTHQLDVLWIYPAIIAVITLGTTVDHKLLTPRIIGRSVKVHEIFVYFAIYLGGALGGIVGILLALPVMAVVSVFVRYFYQHWLAHRQCEREQWSVPIDFSAKG</sequence>
<evidence type="ECO:0000256" key="4">
    <source>
        <dbReference type="ARBA" id="ARBA00022475"/>
    </source>
</evidence>
<gene>
    <name evidence="9" type="ORF">TPSD3_13080</name>
</gene>
<feature type="transmembrane region" description="Helical" evidence="8">
    <location>
        <begin position="31"/>
        <end position="50"/>
    </location>
</feature>
<keyword evidence="6 8" id="KW-1133">Transmembrane helix</keyword>
<evidence type="ECO:0000256" key="1">
    <source>
        <dbReference type="ARBA" id="ARBA00004651"/>
    </source>
</evidence>
<reference evidence="9 10" key="1">
    <citation type="submission" date="2016-12" db="EMBL/GenBank/DDBJ databases">
        <title>Thioflexothrix psekupsii D3 genome sequencing and assembly.</title>
        <authorList>
            <person name="Fomenkov A."/>
            <person name="Vincze T."/>
            <person name="Grabovich M."/>
            <person name="Anton B.P."/>
            <person name="Dubinina G."/>
            <person name="Orlova M."/>
            <person name="Belousova E."/>
            <person name="Roberts R.J."/>
        </authorList>
    </citation>
    <scope>NUCLEOTIDE SEQUENCE [LARGE SCALE GENOMIC DNA]</scope>
    <source>
        <strain evidence="9">D3</strain>
    </source>
</reference>
<dbReference type="OrthoDB" id="5792512at2"/>
<feature type="transmembrane region" description="Helical" evidence="8">
    <location>
        <begin position="135"/>
        <end position="157"/>
    </location>
</feature>
<evidence type="ECO:0008006" key="11">
    <source>
        <dbReference type="Google" id="ProtNLM"/>
    </source>
</evidence>
<evidence type="ECO:0000256" key="8">
    <source>
        <dbReference type="SAM" id="Phobius"/>
    </source>
</evidence>
<organism evidence="9 10">
    <name type="scientific">Thioflexithrix psekupsensis</name>
    <dbReference type="NCBI Taxonomy" id="1570016"/>
    <lineage>
        <taxon>Bacteria</taxon>
        <taxon>Pseudomonadati</taxon>
        <taxon>Pseudomonadota</taxon>
        <taxon>Gammaproteobacteria</taxon>
        <taxon>Thiotrichales</taxon>
        <taxon>Thioflexithrix</taxon>
    </lineage>
</organism>
<accession>A0A251X3J7</accession>
<comment type="similarity">
    <text evidence="2">Belongs to the autoinducer-2 exporter (AI-2E) (TC 2.A.86) family.</text>
</comment>
<feature type="transmembrane region" description="Helical" evidence="8">
    <location>
        <begin position="62"/>
        <end position="80"/>
    </location>
</feature>
<feature type="transmembrane region" description="Helical" evidence="8">
    <location>
        <begin position="204"/>
        <end position="224"/>
    </location>
</feature>
<feature type="transmembrane region" description="Helical" evidence="8">
    <location>
        <begin position="7"/>
        <end position="25"/>
    </location>
</feature>
<dbReference type="GO" id="GO:0005886">
    <property type="term" value="C:plasma membrane"/>
    <property type="evidence" value="ECO:0007669"/>
    <property type="project" value="UniProtKB-SubCell"/>
</dbReference>
<dbReference type="InterPro" id="IPR002549">
    <property type="entry name" value="AI-2E-like"/>
</dbReference>
<dbReference type="EMBL" id="MSLT01000023">
    <property type="protein sequence ID" value="OUD12064.1"/>
    <property type="molecule type" value="Genomic_DNA"/>
</dbReference>
<evidence type="ECO:0000313" key="9">
    <source>
        <dbReference type="EMBL" id="OUD12064.1"/>
    </source>
</evidence>
<comment type="subcellular location">
    <subcellularLocation>
        <location evidence="1">Cell membrane</location>
        <topology evidence="1">Multi-pass membrane protein</topology>
    </subcellularLocation>
</comment>
<comment type="caution">
    <text evidence="9">The sequence shown here is derived from an EMBL/GenBank/DDBJ whole genome shotgun (WGS) entry which is preliminary data.</text>
</comment>
<dbReference type="GO" id="GO:0055085">
    <property type="term" value="P:transmembrane transport"/>
    <property type="evidence" value="ECO:0007669"/>
    <property type="project" value="TreeGrafter"/>
</dbReference>
<feature type="transmembrane region" description="Helical" evidence="8">
    <location>
        <begin position="307"/>
        <end position="340"/>
    </location>
</feature>
<evidence type="ECO:0000256" key="3">
    <source>
        <dbReference type="ARBA" id="ARBA00022448"/>
    </source>
</evidence>